<evidence type="ECO:0000313" key="3">
    <source>
        <dbReference type="Proteomes" id="UP000305282"/>
    </source>
</evidence>
<dbReference type="EMBL" id="SSXH01000556">
    <property type="protein sequence ID" value="THJ63972.1"/>
    <property type="molecule type" value="Genomic_DNA"/>
</dbReference>
<gene>
    <name evidence="2" type="ORF">E7Y31_17905</name>
</gene>
<comment type="caution">
    <text evidence="2">The sequence shown here is derived from an EMBL/GenBank/DDBJ whole genome shotgun (WGS) entry which is preliminary data.</text>
</comment>
<sequence>MGDHHVTTGVAAGACGCGCGQPLPAPPPGGGRLPVYASRACQRHAARPAPAAPADPPTVAALIRDIRELAGAPAYGISSPASAPPRRRPSPASPRSRPRARTSQRRRQRASLAAHDRHVRTAHCQPATGRSC</sequence>
<keyword evidence="3" id="KW-1185">Reference proteome</keyword>
<proteinExistence type="predicted"/>
<organism evidence="2 3">
    <name type="scientific">Candidatus Frankia alpina</name>
    <dbReference type="NCBI Taxonomy" id="2699483"/>
    <lineage>
        <taxon>Bacteria</taxon>
        <taxon>Bacillati</taxon>
        <taxon>Actinomycetota</taxon>
        <taxon>Actinomycetes</taxon>
        <taxon>Frankiales</taxon>
        <taxon>Frankiaceae</taxon>
        <taxon>Frankia</taxon>
    </lineage>
</organism>
<accession>A0A4S5DYE1</accession>
<dbReference type="RefSeq" id="WP_161983069.1">
    <property type="nucleotide sequence ID" value="NZ_SSXH01000556.1"/>
</dbReference>
<dbReference type="Proteomes" id="UP000305282">
    <property type="component" value="Unassembled WGS sequence"/>
</dbReference>
<name>A0A4S5DYE1_9ACTN</name>
<evidence type="ECO:0000313" key="2">
    <source>
        <dbReference type="EMBL" id="THJ63972.1"/>
    </source>
</evidence>
<reference evidence="2 3" key="1">
    <citation type="submission" date="2019-04" db="EMBL/GenBank/DDBJ databases">
        <title>Draft genome sequences for three unisolated Alnus-infective Frankia Sp+ strains, AgTrS, AiOr and AvVan, the first sequenced Frankia strains able to sporulate in-planta.</title>
        <authorList>
            <person name="Bethencourt L."/>
            <person name="Vautrin F."/>
            <person name="Taib N."/>
            <person name="Dubost A."/>
            <person name="Castro-Garcia L."/>
            <person name="Imbaud O."/>
            <person name="Abrouk D."/>
            <person name="Fournier P."/>
            <person name="Briolay J."/>
            <person name="Nguyen A."/>
            <person name="Normand P."/>
            <person name="Fernandez M.P."/>
            <person name="Brochier-Armanet C."/>
            <person name="Herrera-Belaroussi A."/>
        </authorList>
    </citation>
    <scope>NUCLEOTIDE SEQUENCE [LARGE SCALE GENOMIC DNA]</scope>
    <source>
        <strain evidence="2 3">AvVan</strain>
    </source>
</reference>
<protein>
    <submittedName>
        <fullName evidence="2">Uncharacterized protein</fullName>
    </submittedName>
</protein>
<dbReference type="AlphaFoldDB" id="A0A4S5DYE1"/>
<feature type="region of interest" description="Disordered" evidence="1">
    <location>
        <begin position="73"/>
        <end position="132"/>
    </location>
</feature>
<feature type="compositionally biased region" description="Basic residues" evidence="1">
    <location>
        <begin position="96"/>
        <end position="109"/>
    </location>
</feature>
<evidence type="ECO:0000256" key="1">
    <source>
        <dbReference type="SAM" id="MobiDB-lite"/>
    </source>
</evidence>